<sequence>MKNIRLSPLLTGIILAGCSSYTFAQLGTNLSVDLRALSMGNAVTADPPGVNAIHFNPAALTKIDGLQTEQQIIVANFDIQREFSVPAGYNVFGYSDDPIVCNDGPEVSSDLCTDFKGPVKGDVEYVSLYVPFLKKIVDLGEGLPLTAPTMGIAYNPPGSKATYATAVYAPLMAGFGHEDGNPANFMGQQVALERITYLSPSIGYEVNDQLSIGASIGMSYQAIGMKTDLRFPNELIGMLRMIDEVVCTPFKENSDIITDILLLGICNADEGMNPFGKFGQMQLELEQNLSPSYNLGILWEPREDFSFGMVYQSAAKMRLKGKYHIDNAKAPQEMIKGLMTSPTGQILAAILGFPNYIPSSESGLVSQDFEYPAHFQAGIKYKVMPDLQVNFDIGWTDYKVWDEFKFEFDRTISALKIAKILSANVTDSTLALPTGFESPWNFGIGMEYSATDRLKLRAGYEPRTSAIPKNKRNTMVPINGAQLFGLGVGYRFDADTDLDLSIGFLRSKDQIPANTSSLANQTGVNNLLLNPYAGLNVKTDTKITILGLNYRTRW</sequence>
<evidence type="ECO:0000313" key="9">
    <source>
        <dbReference type="EMBL" id="QKU22549.1"/>
    </source>
</evidence>
<keyword evidence="4" id="KW-0812">Transmembrane</keyword>
<evidence type="ECO:0000256" key="5">
    <source>
        <dbReference type="ARBA" id="ARBA00022729"/>
    </source>
</evidence>
<proteinExistence type="inferred from homology"/>
<dbReference type="PANTHER" id="PTHR35093:SF8">
    <property type="entry name" value="OUTER MEMBRANE PROTEIN NMB0088-RELATED"/>
    <property type="match status" value="1"/>
</dbReference>
<dbReference type="Gene3D" id="2.40.160.60">
    <property type="entry name" value="Outer membrane protein transport protein (OMPP1/FadL/TodX)"/>
    <property type="match status" value="1"/>
</dbReference>
<dbReference type="Proteomes" id="UP000509126">
    <property type="component" value="Chromosome"/>
</dbReference>
<dbReference type="AlphaFoldDB" id="A0A6N1MK40"/>
<feature type="chain" id="PRO_5026743401" evidence="8">
    <location>
        <begin position="25"/>
        <end position="554"/>
    </location>
</feature>
<evidence type="ECO:0000256" key="7">
    <source>
        <dbReference type="ARBA" id="ARBA00023237"/>
    </source>
</evidence>
<dbReference type="PROSITE" id="PS51257">
    <property type="entry name" value="PROKAR_LIPOPROTEIN"/>
    <property type="match status" value="1"/>
</dbReference>
<dbReference type="RefSeq" id="WP_174894646.1">
    <property type="nucleotide sequence ID" value="NZ_CP054803.1"/>
</dbReference>
<reference evidence="9 10" key="1">
    <citation type="submission" date="2019-11" db="EMBL/GenBank/DDBJ databases">
        <title>FDA dAtabase for Regulatory Grade micrObial Sequences (FDA-ARGOS): Supporting development and validation of Infectious Disease Dx tests.</title>
        <authorList>
            <person name="Patel R."/>
            <person name="Rucinski S."/>
            <person name="Tallon L."/>
            <person name="Sadzewicz L."/>
            <person name="Vavikolanu K."/>
            <person name="Mehta A."/>
            <person name="Aluvathingal J."/>
            <person name="Nadendla S."/>
            <person name="Nandy P."/>
            <person name="Geyer C."/>
            <person name="Yan Y."/>
            <person name="Sichtig H."/>
        </authorList>
    </citation>
    <scope>NUCLEOTIDE SEQUENCE [LARGE SCALE GENOMIC DNA]</scope>
    <source>
        <strain evidence="9 10">FDAARGOS_557</strain>
    </source>
</reference>
<evidence type="ECO:0000313" key="10">
    <source>
        <dbReference type="Proteomes" id="UP000509126"/>
    </source>
</evidence>
<dbReference type="GO" id="GO:0015483">
    <property type="term" value="F:long-chain fatty acid transporting porin activity"/>
    <property type="evidence" value="ECO:0007669"/>
    <property type="project" value="TreeGrafter"/>
</dbReference>
<keyword evidence="3" id="KW-1134">Transmembrane beta strand</keyword>
<dbReference type="InterPro" id="IPR005017">
    <property type="entry name" value="OMPP1/FadL/TodX"/>
</dbReference>
<evidence type="ECO:0000256" key="4">
    <source>
        <dbReference type="ARBA" id="ARBA00022692"/>
    </source>
</evidence>
<organism evidence="9 10">
    <name type="scientific">Acinetobacter lwoffii</name>
    <dbReference type="NCBI Taxonomy" id="28090"/>
    <lineage>
        <taxon>Bacteria</taxon>
        <taxon>Pseudomonadati</taxon>
        <taxon>Pseudomonadota</taxon>
        <taxon>Gammaproteobacteria</taxon>
        <taxon>Moraxellales</taxon>
        <taxon>Moraxellaceae</taxon>
        <taxon>Acinetobacter</taxon>
    </lineage>
</organism>
<evidence type="ECO:0000256" key="8">
    <source>
        <dbReference type="SAM" id="SignalP"/>
    </source>
</evidence>
<dbReference type="PANTHER" id="PTHR35093">
    <property type="entry name" value="OUTER MEMBRANE PROTEIN NMB0088-RELATED"/>
    <property type="match status" value="1"/>
</dbReference>
<evidence type="ECO:0000256" key="1">
    <source>
        <dbReference type="ARBA" id="ARBA00004571"/>
    </source>
</evidence>
<accession>A0A6N1MK40</accession>
<keyword evidence="5 8" id="KW-0732">Signal</keyword>
<dbReference type="GO" id="GO:0009279">
    <property type="term" value="C:cell outer membrane"/>
    <property type="evidence" value="ECO:0007669"/>
    <property type="project" value="UniProtKB-SubCell"/>
</dbReference>
<evidence type="ECO:0000256" key="2">
    <source>
        <dbReference type="ARBA" id="ARBA00008163"/>
    </source>
</evidence>
<evidence type="ECO:0000256" key="3">
    <source>
        <dbReference type="ARBA" id="ARBA00022452"/>
    </source>
</evidence>
<evidence type="ECO:0000256" key="6">
    <source>
        <dbReference type="ARBA" id="ARBA00023136"/>
    </source>
</evidence>
<comment type="subcellular location">
    <subcellularLocation>
        <location evidence="1">Cell outer membrane</location>
        <topology evidence="1">Multi-pass membrane protein</topology>
    </subcellularLocation>
</comment>
<keyword evidence="6" id="KW-0472">Membrane</keyword>
<dbReference type="SUPFAM" id="SSF56935">
    <property type="entry name" value="Porins"/>
    <property type="match status" value="1"/>
</dbReference>
<protein>
    <submittedName>
        <fullName evidence="9">Outer membrane protein transport protein</fullName>
    </submittedName>
</protein>
<gene>
    <name evidence="9" type="ORF">FOB19_14815</name>
</gene>
<keyword evidence="7" id="KW-0998">Cell outer membrane</keyword>
<name>A0A6N1MK40_ACILW</name>
<dbReference type="Pfam" id="PF03349">
    <property type="entry name" value="Toluene_X"/>
    <property type="match status" value="1"/>
</dbReference>
<feature type="signal peptide" evidence="8">
    <location>
        <begin position="1"/>
        <end position="24"/>
    </location>
</feature>
<comment type="similarity">
    <text evidence="2">Belongs to the OmpP1/FadL family.</text>
</comment>
<dbReference type="EMBL" id="CP054803">
    <property type="protein sequence ID" value="QKU22549.1"/>
    <property type="molecule type" value="Genomic_DNA"/>
</dbReference>